<keyword evidence="3" id="KW-0862">Zinc</keyword>
<dbReference type="GO" id="GO:0008270">
    <property type="term" value="F:zinc ion binding"/>
    <property type="evidence" value="ECO:0007669"/>
    <property type="project" value="UniProtKB-KW"/>
</dbReference>
<evidence type="ECO:0000313" key="8">
    <source>
        <dbReference type="EnsemblPlants" id="cds.evm.model.01.1437"/>
    </source>
</evidence>
<reference evidence="8" key="1">
    <citation type="submission" date="2018-11" db="EMBL/GenBank/DDBJ databases">
        <authorList>
            <person name="Grassa J C."/>
        </authorList>
    </citation>
    <scope>NUCLEOTIDE SEQUENCE [LARGE SCALE GENOMIC DNA]</scope>
</reference>
<accession>A0A803NH23</accession>
<evidence type="ECO:0000313" key="9">
    <source>
        <dbReference type="Proteomes" id="UP000596661"/>
    </source>
</evidence>
<evidence type="ECO:0000256" key="2">
    <source>
        <dbReference type="ARBA" id="ARBA00022771"/>
    </source>
</evidence>
<feature type="domain" description="AIPP2-like SPOC-like" evidence="7">
    <location>
        <begin position="153"/>
        <end position="266"/>
    </location>
</feature>
<evidence type="ECO:0000256" key="1">
    <source>
        <dbReference type="ARBA" id="ARBA00022723"/>
    </source>
</evidence>
<dbReference type="InterPro" id="IPR056280">
    <property type="entry name" value="AIPP2-like_SPOC"/>
</dbReference>
<proteinExistence type="predicted"/>
<keyword evidence="1" id="KW-0479">Metal-binding</keyword>
<dbReference type="Proteomes" id="UP000596661">
    <property type="component" value="Chromosome 1"/>
</dbReference>
<evidence type="ECO:0000256" key="5">
    <source>
        <dbReference type="ARBA" id="ARBA00023163"/>
    </source>
</evidence>
<dbReference type="PANTHER" id="PTHR33304:SF9">
    <property type="entry name" value="RING_FYVE_PHD ZINC FINGER SUPERFAMILY PROTEIN"/>
    <property type="match status" value="1"/>
</dbReference>
<dbReference type="GO" id="GO:0034244">
    <property type="term" value="P:negative regulation of transcription elongation by RNA polymerase II"/>
    <property type="evidence" value="ECO:0007669"/>
    <property type="project" value="InterPro"/>
</dbReference>
<keyword evidence="2" id="KW-0863">Zinc-finger</keyword>
<dbReference type="Gramene" id="evm.model.01.1437">
    <property type="protein sequence ID" value="cds.evm.model.01.1437"/>
    <property type="gene ID" value="evm.TU.01.1437"/>
</dbReference>
<evidence type="ECO:0000256" key="4">
    <source>
        <dbReference type="ARBA" id="ARBA00023015"/>
    </source>
</evidence>
<keyword evidence="5" id="KW-0804">Transcription</keyword>
<organism evidence="8 9">
    <name type="scientific">Cannabis sativa</name>
    <name type="common">Hemp</name>
    <name type="synonym">Marijuana</name>
    <dbReference type="NCBI Taxonomy" id="3483"/>
    <lineage>
        <taxon>Eukaryota</taxon>
        <taxon>Viridiplantae</taxon>
        <taxon>Streptophyta</taxon>
        <taxon>Embryophyta</taxon>
        <taxon>Tracheophyta</taxon>
        <taxon>Spermatophyta</taxon>
        <taxon>Magnoliopsida</taxon>
        <taxon>eudicotyledons</taxon>
        <taxon>Gunneridae</taxon>
        <taxon>Pentapetalae</taxon>
        <taxon>rosids</taxon>
        <taxon>fabids</taxon>
        <taxon>Rosales</taxon>
        <taxon>Cannabaceae</taxon>
        <taxon>Cannabis</taxon>
    </lineage>
</organism>
<reference evidence="8" key="2">
    <citation type="submission" date="2021-03" db="UniProtKB">
        <authorList>
            <consortium name="EnsemblPlants"/>
        </authorList>
    </citation>
    <scope>IDENTIFICATION</scope>
</reference>
<feature type="coiled-coil region" evidence="6">
    <location>
        <begin position="410"/>
        <end position="475"/>
    </location>
</feature>
<evidence type="ECO:0000259" key="7">
    <source>
        <dbReference type="Pfam" id="PF23121"/>
    </source>
</evidence>
<evidence type="ECO:0000256" key="3">
    <source>
        <dbReference type="ARBA" id="ARBA00022833"/>
    </source>
</evidence>
<dbReference type="PANTHER" id="PTHR33304">
    <property type="match status" value="1"/>
</dbReference>
<dbReference type="InterPro" id="IPR049914">
    <property type="entry name" value="PHD1-3/5-6"/>
</dbReference>
<dbReference type="EMBL" id="UZAU01000028">
    <property type="status" value="NOT_ANNOTATED_CDS"/>
    <property type="molecule type" value="Genomic_DNA"/>
</dbReference>
<dbReference type="GO" id="GO:0140566">
    <property type="term" value="F:histone reader activity"/>
    <property type="evidence" value="ECO:0007669"/>
    <property type="project" value="InterPro"/>
</dbReference>
<keyword evidence="6" id="KW-0175">Coiled coil</keyword>
<sequence length="497" mass="55657">MEESEIRRVIDISGFSKQDIPFKYLGISICAKRISTTDCRILVEKITGRIKVWSSKNLSFAGPLLVAMTKYKSAANGKSRMVQNRRSKRLMYKSSPNYQCDTSLDVKKPPCKRATYSKKTSAENANVGNEVMEMKPKVNCDPNNAEERLSPIWWGSLSIHNDNFGNVDVCAAFKSTKISSDVFRVVRQFPSLLPAQVIPRLDVWPTCFDTSPLSDEIVDLYILQGDKSDDIKDLDSLLDYLHAQDLGITIAVDGTKFLLFSSRKLNVVAYFKEPDGQSSFEGSPQVGRAAIDEGIALVFSTPDEDLIANAVDVFLSSDSNIDGGKIRKTCSSSSIIPRESTNSAAVQVHEKEKSFVTSVMQQALNIVEGDEVTSAAADNVEPKNLRSHHLNSLETVIALGEYANVDVEWLKKLHEELHQVMNTMKKYEKLRLSQCSKAKELKLEKTELGKLQCRVQSLERKISTLERDCERVDSDVHRAKRVIKQFQSNSSIMHGFL</sequence>
<keyword evidence="4" id="KW-0805">Transcription regulation</keyword>
<dbReference type="EnsemblPlants" id="evm.model.01.1437">
    <property type="protein sequence ID" value="cds.evm.model.01.1437"/>
    <property type="gene ID" value="evm.TU.01.1437"/>
</dbReference>
<dbReference type="AlphaFoldDB" id="A0A803NH23"/>
<evidence type="ECO:0000256" key="6">
    <source>
        <dbReference type="SAM" id="Coils"/>
    </source>
</evidence>
<keyword evidence="9" id="KW-1185">Reference proteome</keyword>
<dbReference type="Pfam" id="PF23121">
    <property type="entry name" value="SPOC_AIPP2"/>
    <property type="match status" value="1"/>
</dbReference>
<protein>
    <recommendedName>
        <fullName evidence="7">AIPP2-like SPOC-like domain-containing protein</fullName>
    </recommendedName>
</protein>
<name>A0A803NH23_CANSA</name>